<reference evidence="3" key="2">
    <citation type="submission" date="2020-09" db="EMBL/GenBank/DDBJ databases">
        <authorList>
            <person name="Sun Q."/>
            <person name="Ohkuma M."/>
        </authorList>
    </citation>
    <scope>NUCLEOTIDE SEQUENCE</scope>
    <source>
        <strain evidence="3">JCM 4646</strain>
    </source>
</reference>
<name>A0A919KNW9_9ACTN</name>
<dbReference type="InterPro" id="IPR000551">
    <property type="entry name" value="MerR-type_HTH_dom"/>
</dbReference>
<dbReference type="InterPro" id="IPR009061">
    <property type="entry name" value="DNA-bd_dom_put_sf"/>
</dbReference>
<dbReference type="EMBL" id="BNBO01000008">
    <property type="protein sequence ID" value="GHH67074.1"/>
    <property type="molecule type" value="Genomic_DNA"/>
</dbReference>
<dbReference type="Gene3D" id="1.10.1660.10">
    <property type="match status" value="1"/>
</dbReference>
<evidence type="ECO:0000256" key="1">
    <source>
        <dbReference type="ARBA" id="ARBA00023125"/>
    </source>
</evidence>
<dbReference type="GO" id="GO:0003700">
    <property type="term" value="F:DNA-binding transcription factor activity"/>
    <property type="evidence" value="ECO:0007669"/>
    <property type="project" value="InterPro"/>
</dbReference>
<dbReference type="SUPFAM" id="SSF46955">
    <property type="entry name" value="Putative DNA-binding domain"/>
    <property type="match status" value="1"/>
</dbReference>
<dbReference type="CDD" id="cd00592">
    <property type="entry name" value="HTH_MerR-like"/>
    <property type="match status" value="1"/>
</dbReference>
<dbReference type="Pfam" id="PF13411">
    <property type="entry name" value="MerR_1"/>
    <property type="match status" value="1"/>
</dbReference>
<comment type="caution">
    <text evidence="3">The sequence shown here is derived from an EMBL/GenBank/DDBJ whole genome shotgun (WGS) entry which is preliminary data.</text>
</comment>
<keyword evidence="1" id="KW-0238">DNA-binding</keyword>
<dbReference type="PANTHER" id="PTHR30204">
    <property type="entry name" value="REDOX-CYCLING DRUG-SENSING TRANSCRIPTIONAL ACTIVATOR SOXR"/>
    <property type="match status" value="1"/>
</dbReference>
<proteinExistence type="predicted"/>
<dbReference type="Proteomes" id="UP000617734">
    <property type="component" value="Unassembled WGS sequence"/>
</dbReference>
<dbReference type="PRINTS" id="PR00040">
    <property type="entry name" value="HTHMERR"/>
</dbReference>
<gene>
    <name evidence="3" type="ORF">GCM10018781_21850</name>
</gene>
<evidence type="ECO:0000259" key="2">
    <source>
        <dbReference type="PROSITE" id="PS50937"/>
    </source>
</evidence>
<dbReference type="PROSITE" id="PS50937">
    <property type="entry name" value="HTH_MERR_2"/>
    <property type="match status" value="1"/>
</dbReference>
<feature type="domain" description="HTH merR-type" evidence="2">
    <location>
        <begin position="9"/>
        <end position="78"/>
    </location>
</feature>
<dbReference type="PANTHER" id="PTHR30204:SF93">
    <property type="entry name" value="HTH MERR-TYPE DOMAIN-CONTAINING PROTEIN"/>
    <property type="match status" value="1"/>
</dbReference>
<keyword evidence="4" id="KW-1185">Reference proteome</keyword>
<accession>A0A919KNW9</accession>
<organism evidence="3 4">
    <name type="scientific">Kitasatospora indigofera</name>
    <dbReference type="NCBI Taxonomy" id="67307"/>
    <lineage>
        <taxon>Bacteria</taxon>
        <taxon>Bacillati</taxon>
        <taxon>Actinomycetota</taxon>
        <taxon>Actinomycetes</taxon>
        <taxon>Kitasatosporales</taxon>
        <taxon>Streptomycetaceae</taxon>
        <taxon>Kitasatospora</taxon>
    </lineage>
</organism>
<dbReference type="InterPro" id="IPR047057">
    <property type="entry name" value="MerR_fam"/>
</dbReference>
<dbReference type="SMART" id="SM00422">
    <property type="entry name" value="HTH_MERR"/>
    <property type="match status" value="1"/>
</dbReference>
<protein>
    <submittedName>
        <fullName evidence="3">MerR family transcriptional regulator</fullName>
    </submittedName>
</protein>
<dbReference type="AlphaFoldDB" id="A0A919KNW9"/>
<evidence type="ECO:0000313" key="3">
    <source>
        <dbReference type="EMBL" id="GHH67074.1"/>
    </source>
</evidence>
<evidence type="ECO:0000313" key="4">
    <source>
        <dbReference type="Proteomes" id="UP000617734"/>
    </source>
</evidence>
<dbReference type="GO" id="GO:0003677">
    <property type="term" value="F:DNA binding"/>
    <property type="evidence" value="ECO:0007669"/>
    <property type="project" value="UniProtKB-KW"/>
</dbReference>
<sequence>MADMDGDTLHTIGELAALTGLPVRTIRFWSDEGVVPPTDRTPAGYRLYDHDARARLDLVRTLRDLGVDLATVQRLLASETTVAEVAAVHVEALDAQIRTLRLRRAVLRAVAGRGSSPEELELMNKIAKLSDRERRRLVQDFVDQAFDGLDAGPEFVAKMRATLPELPEDPTAEQADAWLELGELVQDEDFRASVRRMAAYQARERAEGARTGTDEDGRLVTTVLARTAEAREAGIAPDSAAARPVVDELAEAFADLFARTDGPQFRAWLLERLETGNDPRTERYWHLIAIVNGNPVPPGLGPAFDWLIAGLRTR</sequence>
<reference evidence="3" key="1">
    <citation type="journal article" date="2014" name="Int. J. Syst. Evol. Microbiol.">
        <title>Complete genome sequence of Corynebacterium casei LMG S-19264T (=DSM 44701T), isolated from a smear-ripened cheese.</title>
        <authorList>
            <consortium name="US DOE Joint Genome Institute (JGI-PGF)"/>
            <person name="Walter F."/>
            <person name="Albersmeier A."/>
            <person name="Kalinowski J."/>
            <person name="Ruckert C."/>
        </authorList>
    </citation>
    <scope>NUCLEOTIDE SEQUENCE</scope>
    <source>
        <strain evidence="3">JCM 4646</strain>
    </source>
</reference>